<proteinExistence type="predicted"/>
<evidence type="ECO:0000313" key="3">
    <source>
        <dbReference type="Proteomes" id="UP001501303"/>
    </source>
</evidence>
<sequence>MGNVFLRRLSRWQAETERDDFADLYTECYRDAPGTQPLTRQEFIERFSEDVQQPEFDMLVANDPTLAGCAYGFRVDRDSRWWEQFQGIPTEIDELTASRQIFTVAGLMVLPRQRHKGVASKLQDRLLDRANAAVAITVIEPGNEAARAAYQKWGWAKAGELNPHADIPPLEAWARCL</sequence>
<dbReference type="Pfam" id="PF00583">
    <property type="entry name" value="Acetyltransf_1"/>
    <property type="match status" value="1"/>
</dbReference>
<evidence type="ECO:0000313" key="2">
    <source>
        <dbReference type="EMBL" id="GAA1901099.1"/>
    </source>
</evidence>
<name>A0ABN2NTH9_9ACTN</name>
<accession>A0ABN2NTH9</accession>
<dbReference type="Gene3D" id="3.40.630.30">
    <property type="match status" value="1"/>
</dbReference>
<dbReference type="PROSITE" id="PS51186">
    <property type="entry name" value="GNAT"/>
    <property type="match status" value="1"/>
</dbReference>
<dbReference type="InterPro" id="IPR016181">
    <property type="entry name" value="Acyl_CoA_acyltransferase"/>
</dbReference>
<comment type="caution">
    <text evidence="2">The sequence shown here is derived from an EMBL/GenBank/DDBJ whole genome shotgun (WGS) entry which is preliminary data.</text>
</comment>
<protein>
    <recommendedName>
        <fullName evidence="1">N-acetyltransferase domain-containing protein</fullName>
    </recommendedName>
</protein>
<dbReference type="RefSeq" id="WP_344258956.1">
    <property type="nucleotide sequence ID" value="NZ_BAAAMJ010000008.1"/>
</dbReference>
<dbReference type="SUPFAM" id="SSF55729">
    <property type="entry name" value="Acyl-CoA N-acyltransferases (Nat)"/>
    <property type="match status" value="1"/>
</dbReference>
<dbReference type="InterPro" id="IPR000182">
    <property type="entry name" value="GNAT_dom"/>
</dbReference>
<dbReference type="Proteomes" id="UP001501303">
    <property type="component" value="Unassembled WGS sequence"/>
</dbReference>
<organism evidence="2 3">
    <name type="scientific">Streptomyces sodiiphilus</name>
    <dbReference type="NCBI Taxonomy" id="226217"/>
    <lineage>
        <taxon>Bacteria</taxon>
        <taxon>Bacillati</taxon>
        <taxon>Actinomycetota</taxon>
        <taxon>Actinomycetes</taxon>
        <taxon>Kitasatosporales</taxon>
        <taxon>Streptomycetaceae</taxon>
        <taxon>Streptomyces</taxon>
    </lineage>
</organism>
<evidence type="ECO:0000259" key="1">
    <source>
        <dbReference type="PROSITE" id="PS51186"/>
    </source>
</evidence>
<feature type="domain" description="N-acetyltransferase" evidence="1">
    <location>
        <begin position="4"/>
        <end position="177"/>
    </location>
</feature>
<dbReference type="EMBL" id="BAAAMJ010000008">
    <property type="protein sequence ID" value="GAA1901099.1"/>
    <property type="molecule type" value="Genomic_DNA"/>
</dbReference>
<keyword evidence="3" id="KW-1185">Reference proteome</keyword>
<gene>
    <name evidence="2" type="ORF">GCM10009716_08730</name>
</gene>
<reference evidence="2 3" key="1">
    <citation type="journal article" date="2019" name="Int. J. Syst. Evol. Microbiol.">
        <title>The Global Catalogue of Microorganisms (GCM) 10K type strain sequencing project: providing services to taxonomists for standard genome sequencing and annotation.</title>
        <authorList>
            <consortium name="The Broad Institute Genomics Platform"/>
            <consortium name="The Broad Institute Genome Sequencing Center for Infectious Disease"/>
            <person name="Wu L."/>
            <person name="Ma J."/>
        </authorList>
    </citation>
    <scope>NUCLEOTIDE SEQUENCE [LARGE SCALE GENOMIC DNA]</scope>
    <source>
        <strain evidence="2 3">JCM 13581</strain>
    </source>
</reference>